<evidence type="ECO:0000313" key="3">
    <source>
        <dbReference type="EMBL" id="WTQ85638.1"/>
    </source>
</evidence>
<dbReference type="GeneID" id="97286280"/>
<reference evidence="3 4" key="1">
    <citation type="submission" date="2022-10" db="EMBL/GenBank/DDBJ databases">
        <title>The complete genomes of actinobacterial strains from the NBC collection.</title>
        <authorList>
            <person name="Joergensen T.S."/>
            <person name="Alvarez Arevalo M."/>
            <person name="Sterndorff E.B."/>
            <person name="Faurdal D."/>
            <person name="Vuksanovic O."/>
            <person name="Mourched A.-S."/>
            <person name="Charusanti P."/>
            <person name="Shaw S."/>
            <person name="Blin K."/>
            <person name="Weber T."/>
        </authorList>
    </citation>
    <scope>NUCLEOTIDE SEQUENCE [LARGE SCALE GENOMIC DNA]</scope>
    <source>
        <strain evidence="3 4">NBC_00156</strain>
    </source>
</reference>
<feature type="region of interest" description="Disordered" evidence="1">
    <location>
        <begin position="1"/>
        <end position="68"/>
    </location>
</feature>
<sequence>MTDRRPLGTGPATADASRTRNTDPSAPRAPLTAERLSADPADAGATRPKPRPTAGRRTLGAGPATPGQ</sequence>
<gene>
    <name evidence="2" type="ORF">OG350_00425</name>
    <name evidence="3" type="ORF">OG350_37575</name>
</gene>
<evidence type="ECO:0000313" key="4">
    <source>
        <dbReference type="Proteomes" id="UP001622557"/>
    </source>
</evidence>
<protein>
    <submittedName>
        <fullName evidence="3">Uncharacterized protein</fullName>
    </submittedName>
</protein>
<evidence type="ECO:0000313" key="2">
    <source>
        <dbReference type="EMBL" id="WTQ78860.1"/>
    </source>
</evidence>
<keyword evidence="4" id="KW-1185">Reference proteome</keyword>
<evidence type="ECO:0000256" key="1">
    <source>
        <dbReference type="SAM" id="MobiDB-lite"/>
    </source>
</evidence>
<dbReference type="EMBL" id="CP108164">
    <property type="protein sequence ID" value="WTQ78860.1"/>
    <property type="molecule type" value="Genomic_DNA"/>
</dbReference>
<dbReference type="Proteomes" id="UP001622557">
    <property type="component" value="Chromosome"/>
</dbReference>
<accession>A0ABZ1KYI0</accession>
<name>A0ABZ1KYI0_STRAH</name>
<proteinExistence type="predicted"/>
<dbReference type="RefSeq" id="WP_405444502.1">
    <property type="nucleotide sequence ID" value="NZ_CP108164.1"/>
</dbReference>
<dbReference type="EMBL" id="CP108164">
    <property type="protein sequence ID" value="WTQ85638.1"/>
    <property type="molecule type" value="Genomic_DNA"/>
</dbReference>
<organism evidence="3 4">
    <name type="scientific">Streptomyces achromogenes</name>
    <dbReference type="NCBI Taxonomy" id="67255"/>
    <lineage>
        <taxon>Bacteria</taxon>
        <taxon>Bacillati</taxon>
        <taxon>Actinomycetota</taxon>
        <taxon>Actinomycetes</taxon>
        <taxon>Kitasatosporales</taxon>
        <taxon>Streptomycetaceae</taxon>
        <taxon>Streptomyces</taxon>
    </lineage>
</organism>